<evidence type="ECO:0000313" key="2">
    <source>
        <dbReference type="Proteomes" id="UP000199274"/>
    </source>
</evidence>
<protein>
    <submittedName>
        <fullName evidence="1">Uncharacterized protein</fullName>
    </submittedName>
</protein>
<dbReference type="RefSeq" id="WP_091258562.1">
    <property type="nucleotide sequence ID" value="NZ_FNDB01000017.1"/>
</dbReference>
<proteinExistence type="predicted"/>
<gene>
    <name evidence="1" type="ORF">SAMN04488062_11726</name>
</gene>
<accession>A0A1G8G5K8</accession>
<organism evidence="1 2">
    <name type="scientific">Flavobacterium omnivorum</name>
    <dbReference type="NCBI Taxonomy" id="178355"/>
    <lineage>
        <taxon>Bacteria</taxon>
        <taxon>Pseudomonadati</taxon>
        <taxon>Bacteroidota</taxon>
        <taxon>Flavobacteriia</taxon>
        <taxon>Flavobacteriales</taxon>
        <taxon>Flavobacteriaceae</taxon>
        <taxon>Flavobacterium</taxon>
    </lineage>
</organism>
<dbReference type="STRING" id="178355.SAMN04488062_11726"/>
<sequence>MELVLNNPYRIIGILVGTSTKEEHTKTQKLKMYIDAGADVPEDFSFPLIGSLNRSIDRVNDASSKLNLDNDRVNAALFWFYKGNEVTDEIAFDFIKENNHQNAIETWKKRIGTSEINLSNSSAYHNLSVLLFCNSFNGANINSILFEQGLDLKLKFLESDYIKDFKTLAADVTFKTTKKELQIQFLNQVKSEIDNHDGISSDKFIEILSKQDFTAKTDYLNEFIQKPIEEIEKKIEETRKKQKENNAKAGDFGEKLYNYTKKDLALIKSILGTSSIKFISISDKVANEILQCSITMFNHFYETETEVGEIALDLNKKAISIVLGSVVKERINESTPLVEEYINGRADREKFKKISFDFKRLEDIIEANETKSDTILNGSILLSTTKPHLDKIKSILGSSDKLYLGLSSRIASNAQAMCVSEMNKLQDRLNSSYDNATKKAIISQLKTKVNEAWNVSLIIGNMDLNQNFRNQYNNNKTALSSIKSQLANTGGSSGCYIATMAYGDYEHPQVLILRQFRDDVLDKSAFGRWFIKTYYHYSPKLVEKLKEKKEINNAIRIILNQFIKLIK</sequence>
<dbReference type="Proteomes" id="UP000199274">
    <property type="component" value="Unassembled WGS sequence"/>
</dbReference>
<dbReference type="InterPro" id="IPR049886">
    <property type="entry name" value="CFI_box_CTERM_dom"/>
</dbReference>
<name>A0A1G8G5K8_9FLAO</name>
<reference evidence="2" key="1">
    <citation type="submission" date="2016-10" db="EMBL/GenBank/DDBJ databases">
        <authorList>
            <person name="Varghese N."/>
            <person name="Submissions S."/>
        </authorList>
    </citation>
    <scope>NUCLEOTIDE SEQUENCE [LARGE SCALE GENOMIC DNA]</scope>
    <source>
        <strain evidence="2">CGMCC 1.2747</strain>
    </source>
</reference>
<keyword evidence="2" id="KW-1185">Reference proteome</keyword>
<dbReference type="EMBL" id="FNDB01000017">
    <property type="protein sequence ID" value="SDH89580.1"/>
    <property type="molecule type" value="Genomic_DNA"/>
</dbReference>
<dbReference type="AlphaFoldDB" id="A0A1G8G5K8"/>
<dbReference type="OrthoDB" id="1149028at2"/>
<evidence type="ECO:0000313" key="1">
    <source>
        <dbReference type="EMBL" id="SDH89580.1"/>
    </source>
</evidence>
<dbReference type="NCBIfam" id="NF041770">
    <property type="entry name" value="CFI_box_CTERM"/>
    <property type="match status" value="1"/>
</dbReference>